<dbReference type="EMBL" id="DS178267">
    <property type="protein sequence ID" value="EFP77187.1"/>
    <property type="molecule type" value="Genomic_DNA"/>
</dbReference>
<keyword evidence="2" id="KW-1185">Reference proteome</keyword>
<dbReference type="RefSeq" id="XP_003321606.1">
    <property type="nucleotide sequence ID" value="XM_003321558.2"/>
</dbReference>
<dbReference type="GeneID" id="10537563"/>
<dbReference type="AlphaFoldDB" id="E3JYR2"/>
<protein>
    <submittedName>
        <fullName evidence="1">Uncharacterized protein</fullName>
    </submittedName>
</protein>
<accession>E3JYR2</accession>
<reference key="1">
    <citation type="submission" date="2007-01" db="EMBL/GenBank/DDBJ databases">
        <title>The Genome Sequence of Puccinia graminis f. sp. tritici Strain CRL 75-36-700-3.</title>
        <authorList>
            <consortium name="The Broad Institute Genome Sequencing Platform"/>
            <person name="Birren B."/>
            <person name="Lander E."/>
            <person name="Galagan J."/>
            <person name="Nusbaum C."/>
            <person name="Devon K."/>
            <person name="Cuomo C."/>
            <person name="Jaffe D."/>
            <person name="Butler J."/>
            <person name="Alvarez P."/>
            <person name="Gnerre S."/>
            <person name="Grabherr M."/>
            <person name="Mauceli E."/>
            <person name="Brockman W."/>
            <person name="Young S."/>
            <person name="LaButti K."/>
            <person name="Sykes S."/>
            <person name="DeCaprio D."/>
            <person name="Crawford M."/>
            <person name="Koehrsen M."/>
            <person name="Engels R."/>
            <person name="Montgomery P."/>
            <person name="Pearson M."/>
            <person name="Howarth C."/>
            <person name="Larson L."/>
            <person name="White J."/>
            <person name="Zeng Q."/>
            <person name="Kodira C."/>
            <person name="Yandava C."/>
            <person name="Alvarado L."/>
            <person name="O'Leary S."/>
            <person name="Szabo L."/>
            <person name="Dean R."/>
            <person name="Schein J."/>
        </authorList>
    </citation>
    <scope>NUCLEOTIDE SEQUENCE</scope>
    <source>
        <strain>CRL 75-36-700-3</strain>
    </source>
</reference>
<dbReference type="VEuPathDB" id="FungiDB:PGTG_03143"/>
<reference evidence="2" key="2">
    <citation type="journal article" date="2011" name="Proc. Natl. Acad. Sci. U.S.A.">
        <title>Obligate biotrophy features unraveled by the genomic analysis of rust fungi.</title>
        <authorList>
            <person name="Duplessis S."/>
            <person name="Cuomo C.A."/>
            <person name="Lin Y.-C."/>
            <person name="Aerts A."/>
            <person name="Tisserant E."/>
            <person name="Veneault-Fourrey C."/>
            <person name="Joly D.L."/>
            <person name="Hacquard S."/>
            <person name="Amselem J."/>
            <person name="Cantarel B.L."/>
            <person name="Chiu R."/>
            <person name="Coutinho P.M."/>
            <person name="Feau N."/>
            <person name="Field M."/>
            <person name="Frey P."/>
            <person name="Gelhaye E."/>
            <person name="Goldberg J."/>
            <person name="Grabherr M.G."/>
            <person name="Kodira C.D."/>
            <person name="Kohler A."/>
            <person name="Kuees U."/>
            <person name="Lindquist E.A."/>
            <person name="Lucas S.M."/>
            <person name="Mago R."/>
            <person name="Mauceli E."/>
            <person name="Morin E."/>
            <person name="Murat C."/>
            <person name="Pangilinan J.L."/>
            <person name="Park R."/>
            <person name="Pearson M."/>
            <person name="Quesneville H."/>
            <person name="Rouhier N."/>
            <person name="Sakthikumar S."/>
            <person name="Salamov A.A."/>
            <person name="Schmutz J."/>
            <person name="Selles B."/>
            <person name="Shapiro H."/>
            <person name="Tanguay P."/>
            <person name="Tuskan G.A."/>
            <person name="Henrissat B."/>
            <person name="Van de Peer Y."/>
            <person name="Rouze P."/>
            <person name="Ellis J.G."/>
            <person name="Dodds P.N."/>
            <person name="Schein J.E."/>
            <person name="Zhong S."/>
            <person name="Hamelin R.C."/>
            <person name="Grigoriev I.V."/>
            <person name="Szabo L.J."/>
            <person name="Martin F."/>
        </authorList>
    </citation>
    <scope>NUCLEOTIDE SEQUENCE [LARGE SCALE GENOMIC DNA]</scope>
    <source>
        <strain evidence="2">CRL 75-36-700-3 / race SCCL</strain>
    </source>
</reference>
<sequence>MAPWDLGTRCFKSRHQVPHPAPSGVYWWYLTRVPVVTTHQGGVLPSNLADTSQSWSSHRGGGLKAGTLKGTWVPPGYLPKSRHQVPHPAPLGRCWVPPNRYPKAISMDPETPTSGISFNAQKQITFPQHS</sequence>
<evidence type="ECO:0000313" key="1">
    <source>
        <dbReference type="EMBL" id="EFP77187.1"/>
    </source>
</evidence>
<gene>
    <name evidence="1" type="ORF">PGTG_03143</name>
</gene>
<organism evidence="1 2">
    <name type="scientific">Puccinia graminis f. sp. tritici (strain CRL 75-36-700-3 / race SCCL)</name>
    <name type="common">Black stem rust fungus</name>
    <dbReference type="NCBI Taxonomy" id="418459"/>
    <lineage>
        <taxon>Eukaryota</taxon>
        <taxon>Fungi</taxon>
        <taxon>Dikarya</taxon>
        <taxon>Basidiomycota</taxon>
        <taxon>Pucciniomycotina</taxon>
        <taxon>Pucciniomycetes</taxon>
        <taxon>Pucciniales</taxon>
        <taxon>Pucciniaceae</taxon>
        <taxon>Puccinia</taxon>
    </lineage>
</organism>
<proteinExistence type="predicted"/>
<dbReference type="HOGENOM" id="CLU_1939195_0_0_1"/>
<dbReference type="InParanoid" id="E3JYR2"/>
<evidence type="ECO:0000313" key="2">
    <source>
        <dbReference type="Proteomes" id="UP000008783"/>
    </source>
</evidence>
<dbReference type="Proteomes" id="UP000008783">
    <property type="component" value="Unassembled WGS sequence"/>
</dbReference>
<name>E3JYR2_PUCGT</name>
<dbReference type="KEGG" id="pgr:PGTG_03143"/>